<proteinExistence type="predicted"/>
<protein>
    <submittedName>
        <fullName evidence="1">Uncharacterized protein</fullName>
    </submittedName>
</protein>
<evidence type="ECO:0000313" key="1">
    <source>
        <dbReference type="EMBL" id="CAD2182384.1"/>
    </source>
</evidence>
<gene>
    <name evidence="1" type="ORF">MENT_LOCUS34594</name>
</gene>
<organism evidence="1 2">
    <name type="scientific">Meloidogyne enterolobii</name>
    <name type="common">Root-knot nematode worm</name>
    <name type="synonym">Meloidogyne mayaguensis</name>
    <dbReference type="NCBI Taxonomy" id="390850"/>
    <lineage>
        <taxon>Eukaryota</taxon>
        <taxon>Metazoa</taxon>
        <taxon>Ecdysozoa</taxon>
        <taxon>Nematoda</taxon>
        <taxon>Chromadorea</taxon>
        <taxon>Rhabditida</taxon>
        <taxon>Tylenchina</taxon>
        <taxon>Tylenchomorpha</taxon>
        <taxon>Tylenchoidea</taxon>
        <taxon>Meloidogynidae</taxon>
        <taxon>Meloidogyninae</taxon>
        <taxon>Meloidogyne</taxon>
    </lineage>
</organism>
<sequence length="51" mass="5644">MLNKYQPFIGELSVISSAFSSSKPPTHFQPLPAVQVPEQHLVAFLFGSHSF</sequence>
<reference evidence="1 2" key="1">
    <citation type="submission" date="2020-08" db="EMBL/GenBank/DDBJ databases">
        <authorList>
            <person name="Koutsovoulos G."/>
            <person name="Danchin GJ E."/>
        </authorList>
    </citation>
    <scope>NUCLEOTIDE SEQUENCE [LARGE SCALE GENOMIC DNA]</scope>
</reference>
<name>A0A6V7W5Q3_MELEN</name>
<dbReference type="Proteomes" id="UP000580250">
    <property type="component" value="Unassembled WGS sequence"/>
</dbReference>
<comment type="caution">
    <text evidence="1">The sequence shown here is derived from an EMBL/GenBank/DDBJ whole genome shotgun (WGS) entry which is preliminary data.</text>
</comment>
<dbReference type="AlphaFoldDB" id="A0A6V7W5Q3"/>
<accession>A0A6V7W5Q3</accession>
<dbReference type="EMBL" id="CAJEWN010000429">
    <property type="protein sequence ID" value="CAD2182384.1"/>
    <property type="molecule type" value="Genomic_DNA"/>
</dbReference>
<evidence type="ECO:0000313" key="2">
    <source>
        <dbReference type="Proteomes" id="UP000580250"/>
    </source>
</evidence>